<dbReference type="Proteomes" id="UP000732619">
    <property type="component" value="Unassembled WGS sequence"/>
</dbReference>
<dbReference type="InterPro" id="IPR016155">
    <property type="entry name" value="Mopterin_synth/thiamin_S_b"/>
</dbReference>
<evidence type="ECO:0000259" key="1">
    <source>
        <dbReference type="PROSITE" id="PS51880"/>
    </source>
</evidence>
<evidence type="ECO:0000313" key="3">
    <source>
        <dbReference type="Proteomes" id="UP000732619"/>
    </source>
</evidence>
<proteinExistence type="predicted"/>
<dbReference type="Pfam" id="PF02597">
    <property type="entry name" value="ThiS"/>
    <property type="match status" value="1"/>
</dbReference>
<organism evidence="2 3">
    <name type="scientific">Methanobrevibacter olleyae</name>
    <dbReference type="NCBI Taxonomy" id="294671"/>
    <lineage>
        <taxon>Archaea</taxon>
        <taxon>Methanobacteriati</taxon>
        <taxon>Methanobacteriota</taxon>
        <taxon>Methanomada group</taxon>
        <taxon>Methanobacteria</taxon>
        <taxon>Methanobacteriales</taxon>
        <taxon>Methanobacteriaceae</taxon>
        <taxon>Methanobrevibacter</taxon>
    </lineage>
</organism>
<name>A0A8T3VSV0_METOL</name>
<comment type="caution">
    <text evidence="2">The sequence shown here is derived from an EMBL/GenBank/DDBJ whole genome shotgun (WGS) entry which is preliminary data.</text>
</comment>
<gene>
    <name evidence="2" type="ORF">E7Z75_08235</name>
</gene>
<dbReference type="Gene3D" id="3.10.20.30">
    <property type="match status" value="1"/>
</dbReference>
<dbReference type="InterPro" id="IPR004095">
    <property type="entry name" value="TGS"/>
</dbReference>
<protein>
    <submittedName>
        <fullName evidence="2">MoaD/ThiS family protein</fullName>
    </submittedName>
</protein>
<dbReference type="PROSITE" id="PS51880">
    <property type="entry name" value="TGS"/>
    <property type="match status" value="1"/>
</dbReference>
<evidence type="ECO:0000313" key="2">
    <source>
        <dbReference type="EMBL" id="MBE6513110.1"/>
    </source>
</evidence>
<dbReference type="InterPro" id="IPR012675">
    <property type="entry name" value="Beta-grasp_dom_sf"/>
</dbReference>
<accession>A0A8T3VSV0</accession>
<reference evidence="2" key="1">
    <citation type="submission" date="2019-04" db="EMBL/GenBank/DDBJ databases">
        <title>Evolution of Biomass-Degrading Anaerobic Consortia Revealed by Metagenomics.</title>
        <authorList>
            <person name="Peng X."/>
        </authorList>
    </citation>
    <scope>NUCLEOTIDE SEQUENCE</scope>
    <source>
        <strain evidence="2">SIG14</strain>
    </source>
</reference>
<sequence>MSFTFKIKDKVEEREIDGDLTIKDLLDDLDLSSETMVSKKNGEIVIEDETIEDGDEIEFIQIIYGG</sequence>
<dbReference type="AlphaFoldDB" id="A0A8T3VSV0"/>
<dbReference type="SUPFAM" id="SSF54285">
    <property type="entry name" value="MoaD/ThiS"/>
    <property type="match status" value="1"/>
</dbReference>
<dbReference type="InterPro" id="IPR003749">
    <property type="entry name" value="ThiS/MoaD-like"/>
</dbReference>
<dbReference type="EMBL" id="SUTG01000048">
    <property type="protein sequence ID" value="MBE6513110.1"/>
    <property type="molecule type" value="Genomic_DNA"/>
</dbReference>
<feature type="domain" description="TGS" evidence="1">
    <location>
        <begin position="1"/>
        <end position="61"/>
    </location>
</feature>